<feature type="domain" description="Serine/threonine specific protein phosphatases" evidence="9">
    <location>
        <begin position="203"/>
        <end position="208"/>
    </location>
</feature>
<name>A0A9W9SSQ5_9EURO</name>
<dbReference type="OrthoDB" id="1930084at2759"/>
<dbReference type="InterPro" id="IPR004843">
    <property type="entry name" value="Calcineurin-like_PHP"/>
</dbReference>
<evidence type="ECO:0000256" key="5">
    <source>
        <dbReference type="ARBA" id="ARBA00047761"/>
    </source>
</evidence>
<keyword evidence="3" id="KW-0904">Protein phosphatase</keyword>
<dbReference type="PRINTS" id="PR00114">
    <property type="entry name" value="STPHPHTASE"/>
</dbReference>
<feature type="non-terminal residue" evidence="10">
    <location>
        <position position="1"/>
    </location>
</feature>
<evidence type="ECO:0000259" key="9">
    <source>
        <dbReference type="PROSITE" id="PS00125"/>
    </source>
</evidence>
<gene>
    <name evidence="10" type="ORF">N7517_001326</name>
</gene>
<dbReference type="GeneID" id="81458239"/>
<comment type="catalytic activity">
    <reaction evidence="5">
        <text>O-phospho-L-seryl-[protein] + H2O = L-seryl-[protein] + phosphate</text>
        <dbReference type="Rhea" id="RHEA:20629"/>
        <dbReference type="Rhea" id="RHEA-COMP:9863"/>
        <dbReference type="Rhea" id="RHEA-COMP:11604"/>
        <dbReference type="ChEBI" id="CHEBI:15377"/>
        <dbReference type="ChEBI" id="CHEBI:29999"/>
        <dbReference type="ChEBI" id="CHEBI:43474"/>
        <dbReference type="ChEBI" id="CHEBI:83421"/>
        <dbReference type="EC" id="3.1.3.16"/>
    </reaction>
</comment>
<dbReference type="Proteomes" id="UP001147752">
    <property type="component" value="Unassembled WGS sequence"/>
</dbReference>
<comment type="catalytic activity">
    <reaction evidence="6 7">
        <text>O-phospho-L-threonyl-[protein] + H2O = L-threonyl-[protein] + phosphate</text>
        <dbReference type="Rhea" id="RHEA:47004"/>
        <dbReference type="Rhea" id="RHEA-COMP:11060"/>
        <dbReference type="Rhea" id="RHEA-COMP:11605"/>
        <dbReference type="ChEBI" id="CHEBI:15377"/>
        <dbReference type="ChEBI" id="CHEBI:30013"/>
        <dbReference type="ChEBI" id="CHEBI:43474"/>
        <dbReference type="ChEBI" id="CHEBI:61977"/>
        <dbReference type="EC" id="3.1.3.16"/>
    </reaction>
</comment>
<dbReference type="Pfam" id="PF00149">
    <property type="entry name" value="Metallophos"/>
    <property type="match status" value="1"/>
</dbReference>
<evidence type="ECO:0000256" key="7">
    <source>
        <dbReference type="RuleBase" id="RU004273"/>
    </source>
</evidence>
<dbReference type="PROSITE" id="PS00125">
    <property type="entry name" value="SER_THR_PHOSPHATASE"/>
    <property type="match status" value="1"/>
</dbReference>
<evidence type="ECO:0000256" key="6">
    <source>
        <dbReference type="ARBA" id="ARBA00048336"/>
    </source>
</evidence>
<comment type="caution">
    <text evidence="10">The sequence shown here is derived from an EMBL/GenBank/DDBJ whole genome shotgun (WGS) entry which is preliminary data.</text>
</comment>
<sequence length="400" mass="44879">TADPPLSLFLPSSLKQDLKIVNSMQQSGEVERLPEGPLSGGPPAGTSQVGESILIKRENQLNPVLDSLFNAPLDRSGTPGMAIRALKSIDLDDIIFRLLNTHSTKRSKTVCLENTEITAICGLSRELLLSEPALLKLPAPVKIVGDIHGQYIDLIRVFETCGFPPESEYLFLGNYVDRGKQSLETILLLLCYKLKYPENVFLLRGNHECVSVGRVGSLCFYDECKWRCNVKMWKIFIDTFNCLPIAAIVSDKIFCVHGGLSPSLLHMDDIRGIARPTDIPDHGLLNDLLWSDPTGVDVEEDWIPNERGVSFCFGKNVTKEFLDRHGFDLVCRSHMMVKDGYEFSQDRTLVTIFSAPNYCGEFDNWGAIMSVSKELLYTFDLMKPLDRAELKNRMKEGRIT</sequence>
<evidence type="ECO:0000256" key="3">
    <source>
        <dbReference type="ARBA" id="ARBA00022912"/>
    </source>
</evidence>
<evidence type="ECO:0000256" key="4">
    <source>
        <dbReference type="ARBA" id="ARBA00023211"/>
    </source>
</evidence>
<organism evidence="10 11">
    <name type="scientific">Penicillium concentricum</name>
    <dbReference type="NCBI Taxonomy" id="293559"/>
    <lineage>
        <taxon>Eukaryota</taxon>
        <taxon>Fungi</taxon>
        <taxon>Dikarya</taxon>
        <taxon>Ascomycota</taxon>
        <taxon>Pezizomycotina</taxon>
        <taxon>Eurotiomycetes</taxon>
        <taxon>Eurotiomycetidae</taxon>
        <taxon>Eurotiales</taxon>
        <taxon>Aspergillaceae</taxon>
        <taxon>Penicillium</taxon>
    </lineage>
</organism>
<dbReference type="FunFam" id="3.60.21.10:FF:000026">
    <property type="entry name" value="Serine/threonine-protein phosphatase"/>
    <property type="match status" value="1"/>
</dbReference>
<dbReference type="EC" id="3.1.3.16" evidence="7"/>
<dbReference type="GO" id="GO:0004722">
    <property type="term" value="F:protein serine/threonine phosphatase activity"/>
    <property type="evidence" value="ECO:0007669"/>
    <property type="project" value="UniProtKB-EC"/>
</dbReference>
<dbReference type="InterPro" id="IPR006186">
    <property type="entry name" value="Ser/Thr-sp_prot-phosphatase"/>
</dbReference>
<dbReference type="EMBL" id="JAPZBT010000001">
    <property type="protein sequence ID" value="KAJ5383415.1"/>
    <property type="molecule type" value="Genomic_DNA"/>
</dbReference>
<dbReference type="PANTHER" id="PTHR11668:SF484">
    <property type="entry name" value="SERINE_THREONINE-PROTEIN PHOSPHATASE PP-Z1-RELATED"/>
    <property type="match status" value="1"/>
</dbReference>
<keyword evidence="4" id="KW-0464">Manganese</keyword>
<dbReference type="InterPro" id="IPR031675">
    <property type="entry name" value="STPPase_N"/>
</dbReference>
<proteinExistence type="inferred from homology"/>
<dbReference type="InterPro" id="IPR029052">
    <property type="entry name" value="Metallo-depent_PP-like"/>
</dbReference>
<dbReference type="PANTHER" id="PTHR11668">
    <property type="entry name" value="SERINE/THREONINE PROTEIN PHOSPHATASE"/>
    <property type="match status" value="1"/>
</dbReference>
<comment type="similarity">
    <text evidence="7">Belongs to the PPP phosphatase family.</text>
</comment>
<evidence type="ECO:0000313" key="11">
    <source>
        <dbReference type="Proteomes" id="UP001147752"/>
    </source>
</evidence>
<protein>
    <recommendedName>
        <fullName evidence="7">Serine/threonine-protein phosphatase</fullName>
        <ecNumber evidence="7">3.1.3.16</ecNumber>
    </recommendedName>
</protein>
<dbReference type="GO" id="GO:0046872">
    <property type="term" value="F:metal ion binding"/>
    <property type="evidence" value="ECO:0007669"/>
    <property type="project" value="UniProtKB-KW"/>
</dbReference>
<evidence type="ECO:0000256" key="1">
    <source>
        <dbReference type="ARBA" id="ARBA00022723"/>
    </source>
</evidence>
<dbReference type="Gene3D" id="3.60.21.10">
    <property type="match status" value="1"/>
</dbReference>
<dbReference type="SUPFAM" id="SSF56300">
    <property type="entry name" value="Metallo-dependent phosphatases"/>
    <property type="match status" value="1"/>
</dbReference>
<evidence type="ECO:0000256" key="8">
    <source>
        <dbReference type="SAM" id="MobiDB-lite"/>
    </source>
</evidence>
<dbReference type="AlphaFoldDB" id="A0A9W9SSQ5"/>
<reference evidence="10" key="2">
    <citation type="journal article" date="2023" name="IMA Fungus">
        <title>Comparative genomic study of the Penicillium genus elucidates a diverse pangenome and 15 lateral gene transfer events.</title>
        <authorList>
            <person name="Petersen C."/>
            <person name="Sorensen T."/>
            <person name="Nielsen M.R."/>
            <person name="Sondergaard T.E."/>
            <person name="Sorensen J.L."/>
            <person name="Fitzpatrick D.A."/>
            <person name="Frisvad J.C."/>
            <person name="Nielsen K.L."/>
        </authorList>
    </citation>
    <scope>NUCLEOTIDE SEQUENCE</scope>
    <source>
        <strain evidence="10">IBT 3081</strain>
    </source>
</reference>
<dbReference type="InterPro" id="IPR050341">
    <property type="entry name" value="PP1_catalytic_subunit"/>
</dbReference>
<keyword evidence="1" id="KW-0479">Metal-binding</keyword>
<dbReference type="GO" id="GO:0005737">
    <property type="term" value="C:cytoplasm"/>
    <property type="evidence" value="ECO:0007669"/>
    <property type="project" value="TreeGrafter"/>
</dbReference>
<evidence type="ECO:0000313" key="10">
    <source>
        <dbReference type="EMBL" id="KAJ5383415.1"/>
    </source>
</evidence>
<dbReference type="SMART" id="SM00156">
    <property type="entry name" value="PP2Ac"/>
    <property type="match status" value="1"/>
</dbReference>
<dbReference type="GO" id="GO:0005634">
    <property type="term" value="C:nucleus"/>
    <property type="evidence" value="ECO:0007669"/>
    <property type="project" value="TreeGrafter"/>
</dbReference>
<feature type="region of interest" description="Disordered" evidence="8">
    <location>
        <begin position="25"/>
        <end position="47"/>
    </location>
</feature>
<accession>A0A9W9SSQ5</accession>
<keyword evidence="2 7" id="KW-0378">Hydrolase</keyword>
<evidence type="ECO:0000256" key="2">
    <source>
        <dbReference type="ARBA" id="ARBA00022801"/>
    </source>
</evidence>
<dbReference type="RefSeq" id="XP_056583191.1">
    <property type="nucleotide sequence ID" value="XM_056719056.1"/>
</dbReference>
<keyword evidence="11" id="KW-1185">Reference proteome</keyword>
<dbReference type="Pfam" id="PF16891">
    <property type="entry name" value="STPPase_N"/>
    <property type="match status" value="1"/>
</dbReference>
<reference evidence="10" key="1">
    <citation type="submission" date="2022-12" db="EMBL/GenBank/DDBJ databases">
        <authorList>
            <person name="Petersen C."/>
        </authorList>
    </citation>
    <scope>NUCLEOTIDE SEQUENCE</scope>
    <source>
        <strain evidence="10">IBT 3081</strain>
    </source>
</reference>